<gene>
    <name evidence="1" type="ORF">TWF718_005978</name>
</gene>
<keyword evidence="2" id="KW-1185">Reference proteome</keyword>
<comment type="caution">
    <text evidence="1">The sequence shown here is derived from an EMBL/GenBank/DDBJ whole genome shotgun (WGS) entry which is preliminary data.</text>
</comment>
<protein>
    <submittedName>
        <fullName evidence="1">Uncharacterized protein</fullName>
    </submittedName>
</protein>
<evidence type="ECO:0000313" key="2">
    <source>
        <dbReference type="Proteomes" id="UP001313282"/>
    </source>
</evidence>
<name>A0AAN8N8K2_9PEZI</name>
<accession>A0AAN8N8K2</accession>
<evidence type="ECO:0000313" key="1">
    <source>
        <dbReference type="EMBL" id="KAK6348165.1"/>
    </source>
</evidence>
<proteinExistence type="predicted"/>
<dbReference type="AlphaFoldDB" id="A0AAN8N8K2"/>
<dbReference type="EMBL" id="JAVHNR010000003">
    <property type="protein sequence ID" value="KAK6348165.1"/>
    <property type="molecule type" value="Genomic_DNA"/>
</dbReference>
<sequence length="335" mass="38038">MLSKFRATILNVAVCFAVVFVTRVNSKVAWSLFDAFDILVSTKHENVRWYELATAIQELKQWSEYFGPTTWVNTGEDSPAWVRPWDELSEIALNVIEDVRVQLEPVDTNVEALDRALGVLEEFKLGSVSEVITALDTVDSYLTDVPKWLAGLTGLITSVESYEKNQMSVVFWMFGATLGRLTSGGETMIIWETNHPYDVLSMFSHLQLEFMEAAIDFRDTSYLIKALALEFGDKEWLALQDIMAYCAYYTGAARGIVSAIEAIMQTKGFKSLYKQSSIMYPIPQELESFYEKYKGLPPGQRRITLLQEVNTMSEIEAMRRDSLESSSIWLDIDSP</sequence>
<organism evidence="1 2">
    <name type="scientific">Orbilia javanica</name>
    <dbReference type="NCBI Taxonomy" id="47235"/>
    <lineage>
        <taxon>Eukaryota</taxon>
        <taxon>Fungi</taxon>
        <taxon>Dikarya</taxon>
        <taxon>Ascomycota</taxon>
        <taxon>Pezizomycotina</taxon>
        <taxon>Orbiliomycetes</taxon>
        <taxon>Orbiliales</taxon>
        <taxon>Orbiliaceae</taxon>
        <taxon>Orbilia</taxon>
    </lineage>
</organism>
<reference evidence="1 2" key="1">
    <citation type="submission" date="2019-10" db="EMBL/GenBank/DDBJ databases">
        <authorList>
            <person name="Palmer J.M."/>
        </authorList>
    </citation>
    <scope>NUCLEOTIDE SEQUENCE [LARGE SCALE GENOMIC DNA]</scope>
    <source>
        <strain evidence="1 2">TWF718</strain>
    </source>
</reference>
<dbReference type="Proteomes" id="UP001313282">
    <property type="component" value="Unassembled WGS sequence"/>
</dbReference>